<comment type="caution">
    <text evidence="3">The sequence shown here is derived from an EMBL/GenBank/DDBJ whole genome shotgun (WGS) entry which is preliminary data.</text>
</comment>
<dbReference type="RefSeq" id="WP_400187418.1">
    <property type="nucleotide sequence ID" value="NZ_JBGORX010000002.1"/>
</dbReference>
<feature type="transmembrane region" description="Helical" evidence="2">
    <location>
        <begin position="129"/>
        <end position="152"/>
    </location>
</feature>
<organism evidence="3 4">
    <name type="scientific">Legionella lytica</name>
    <dbReference type="NCBI Taxonomy" id="96232"/>
    <lineage>
        <taxon>Bacteria</taxon>
        <taxon>Pseudomonadati</taxon>
        <taxon>Pseudomonadota</taxon>
        <taxon>Gammaproteobacteria</taxon>
        <taxon>Legionellales</taxon>
        <taxon>Legionellaceae</taxon>
        <taxon>Legionella</taxon>
    </lineage>
</organism>
<protein>
    <recommendedName>
        <fullName evidence="5">Inclusion membrane protein A</fullName>
    </recommendedName>
</protein>
<feature type="coiled-coil region" evidence="1">
    <location>
        <begin position="367"/>
        <end position="401"/>
    </location>
</feature>
<keyword evidence="2" id="KW-1133">Transmembrane helix</keyword>
<dbReference type="Proteomes" id="UP001615550">
    <property type="component" value="Unassembled WGS sequence"/>
</dbReference>
<proteinExistence type="predicted"/>
<feature type="coiled-coil region" evidence="1">
    <location>
        <begin position="187"/>
        <end position="291"/>
    </location>
</feature>
<evidence type="ECO:0000256" key="1">
    <source>
        <dbReference type="SAM" id="Coils"/>
    </source>
</evidence>
<name>A0ABW8D798_9GAMM</name>
<evidence type="ECO:0000313" key="4">
    <source>
        <dbReference type="Proteomes" id="UP001615550"/>
    </source>
</evidence>
<sequence>MATREDEVIQMHDVEQEALIHEEPTEAPPRSATAQAVAREAASHPEAIDHPELIEIEALIKRIQAKGKDKLDGTLINEDIFKKIRESLVVIIKSMEKNPSMLSRAADFWGELPLWQKIMGGLTVTVPTLILGLVANVGFLLALCGITTLAYAGGGIMLDDHHNHTVNITDSLTKGVLGLTNLLEMTITALDKIRQQLAEQVEKFSQENTTLHNNNEKLTEALTLLNIKILATEAVVESLTQTKESLELAITFLKEQMQEKIRLLSNNQQQLQQITEDYQASQQRLESKIAEFALMKSKFELDLEKMKKTALTLQDTVDHLVETVIVGEKQQEEFKGRLDSFFDTEGKKFNSIAERIGETEQKLAVSEVKLKQNNVEYQSQLQELRQQIERLTLLADRRQQQIENGDTIPTEVLVNALQKRGFFAIKKSLEEVATNPLEIHANSPLVIS</sequence>
<accession>A0ABW8D798</accession>
<reference evidence="3 4" key="1">
    <citation type="submission" date="2024-08" db="EMBL/GenBank/DDBJ databases">
        <title>Draft Genome Sequence of Legionella lytica strain DSB2004, Isolated From a Fire Sprinkler System.</title>
        <authorList>
            <person name="Everhart A.D."/>
            <person name="Kidane D.T."/>
            <person name="Farone A.L."/>
            <person name="Farone M.B."/>
        </authorList>
    </citation>
    <scope>NUCLEOTIDE SEQUENCE [LARGE SCALE GENOMIC DNA]</scope>
    <source>
        <strain evidence="3 4">DSB2004</strain>
    </source>
</reference>
<evidence type="ECO:0000256" key="2">
    <source>
        <dbReference type="SAM" id="Phobius"/>
    </source>
</evidence>
<evidence type="ECO:0000313" key="3">
    <source>
        <dbReference type="EMBL" id="MFJ1268572.1"/>
    </source>
</evidence>
<keyword evidence="1" id="KW-0175">Coiled coil</keyword>
<keyword evidence="2" id="KW-0472">Membrane</keyword>
<keyword evidence="4" id="KW-1185">Reference proteome</keyword>
<dbReference type="EMBL" id="JBGORX010000002">
    <property type="protein sequence ID" value="MFJ1268572.1"/>
    <property type="molecule type" value="Genomic_DNA"/>
</dbReference>
<keyword evidence="2" id="KW-0812">Transmembrane</keyword>
<evidence type="ECO:0008006" key="5">
    <source>
        <dbReference type="Google" id="ProtNLM"/>
    </source>
</evidence>
<gene>
    <name evidence="3" type="ORF">ACD661_08410</name>
</gene>